<dbReference type="AlphaFoldDB" id="A0AAW2UU09"/>
<evidence type="ECO:0000313" key="2">
    <source>
        <dbReference type="EMBL" id="KAL0420591.1"/>
    </source>
</evidence>
<evidence type="ECO:0000256" key="1">
    <source>
        <dbReference type="SAM" id="MobiDB-lite"/>
    </source>
</evidence>
<evidence type="ECO:0000313" key="3">
    <source>
        <dbReference type="EMBL" id="KAL0420598.1"/>
    </source>
</evidence>
<feature type="compositionally biased region" description="Low complexity" evidence="1">
    <location>
        <begin position="11"/>
        <end position="22"/>
    </location>
</feature>
<feature type="region of interest" description="Disordered" evidence="1">
    <location>
        <begin position="1"/>
        <end position="43"/>
    </location>
</feature>
<name>A0AAW2UU09_9LAMI</name>
<feature type="region of interest" description="Disordered" evidence="1">
    <location>
        <begin position="74"/>
        <end position="113"/>
    </location>
</feature>
<protein>
    <submittedName>
        <fullName evidence="2">Uncharacterized protein</fullName>
    </submittedName>
</protein>
<proteinExistence type="predicted"/>
<organism evidence="2">
    <name type="scientific">Sesamum latifolium</name>
    <dbReference type="NCBI Taxonomy" id="2727402"/>
    <lineage>
        <taxon>Eukaryota</taxon>
        <taxon>Viridiplantae</taxon>
        <taxon>Streptophyta</taxon>
        <taxon>Embryophyta</taxon>
        <taxon>Tracheophyta</taxon>
        <taxon>Spermatophyta</taxon>
        <taxon>Magnoliopsida</taxon>
        <taxon>eudicotyledons</taxon>
        <taxon>Gunneridae</taxon>
        <taxon>Pentapetalae</taxon>
        <taxon>asterids</taxon>
        <taxon>lamiids</taxon>
        <taxon>Lamiales</taxon>
        <taxon>Pedaliaceae</taxon>
        <taxon>Sesamum</taxon>
    </lineage>
</organism>
<reference evidence="2" key="2">
    <citation type="journal article" date="2024" name="Plant">
        <title>Genomic evolution and insights into agronomic trait innovations of Sesamum species.</title>
        <authorList>
            <person name="Miao H."/>
            <person name="Wang L."/>
            <person name="Qu L."/>
            <person name="Liu H."/>
            <person name="Sun Y."/>
            <person name="Le M."/>
            <person name="Wang Q."/>
            <person name="Wei S."/>
            <person name="Zheng Y."/>
            <person name="Lin W."/>
            <person name="Duan Y."/>
            <person name="Cao H."/>
            <person name="Xiong S."/>
            <person name="Wang X."/>
            <person name="Wei L."/>
            <person name="Li C."/>
            <person name="Ma Q."/>
            <person name="Ju M."/>
            <person name="Zhao R."/>
            <person name="Li G."/>
            <person name="Mu C."/>
            <person name="Tian Q."/>
            <person name="Mei H."/>
            <person name="Zhang T."/>
            <person name="Gao T."/>
            <person name="Zhang H."/>
        </authorList>
    </citation>
    <scope>NUCLEOTIDE SEQUENCE</scope>
    <source>
        <strain evidence="2">KEN1</strain>
    </source>
</reference>
<sequence length="113" mass="11550">MPSTPTFAGSAPATLAQATPLTRDVGPVIDPHRLSTSSDTSTEEISPALLGAIQQIVSAAIQEQVAALAPARVATPSDVDVPEEEAEEVVPVPVPPTGRSESGPARETCLVEV</sequence>
<gene>
    <name evidence="2" type="ORF">Slati_3082000</name>
    <name evidence="3" type="ORF">Slati_3082700</name>
</gene>
<comment type="caution">
    <text evidence="2">The sequence shown here is derived from an EMBL/GenBank/DDBJ whole genome shotgun (WGS) entry which is preliminary data.</text>
</comment>
<accession>A0AAW2UU09</accession>
<reference evidence="2" key="1">
    <citation type="submission" date="2020-06" db="EMBL/GenBank/DDBJ databases">
        <authorList>
            <person name="Li T."/>
            <person name="Hu X."/>
            <person name="Zhang T."/>
            <person name="Song X."/>
            <person name="Zhang H."/>
            <person name="Dai N."/>
            <person name="Sheng W."/>
            <person name="Hou X."/>
            <person name="Wei L."/>
        </authorList>
    </citation>
    <scope>NUCLEOTIDE SEQUENCE</scope>
    <source>
        <strain evidence="2">KEN1</strain>
        <tissue evidence="2">Leaf</tissue>
    </source>
</reference>
<dbReference type="EMBL" id="JACGWN010000011">
    <property type="protein sequence ID" value="KAL0420598.1"/>
    <property type="molecule type" value="Genomic_DNA"/>
</dbReference>
<dbReference type="EMBL" id="JACGWN010000011">
    <property type="protein sequence ID" value="KAL0420591.1"/>
    <property type="molecule type" value="Genomic_DNA"/>
</dbReference>